<dbReference type="PANTHER" id="PTHR12899:SF3">
    <property type="entry name" value="LARGE RIBOSOMAL SUBUNIT PROTEIN UL18M"/>
    <property type="match status" value="1"/>
</dbReference>
<evidence type="ECO:0000256" key="3">
    <source>
        <dbReference type="ARBA" id="ARBA00023274"/>
    </source>
</evidence>
<name>A0A2M7W4M4_9BACT</name>
<dbReference type="InterPro" id="IPR057268">
    <property type="entry name" value="Ribosomal_L18"/>
</dbReference>
<organism evidence="4 5">
    <name type="scientific">Candidatus Berkelbacteria bacterium CG_4_10_14_0_2_um_filter_35_9_33_12</name>
    <dbReference type="NCBI Taxonomy" id="1974499"/>
    <lineage>
        <taxon>Bacteria</taxon>
        <taxon>Candidatus Berkelbacteria</taxon>
    </lineage>
</organism>
<comment type="caution">
    <text evidence="4">The sequence shown here is derived from an EMBL/GenBank/DDBJ whole genome shotgun (WGS) entry which is preliminary data.</text>
</comment>
<dbReference type="Proteomes" id="UP000230137">
    <property type="component" value="Unassembled WGS sequence"/>
</dbReference>
<comment type="similarity">
    <text evidence="1">Belongs to the universal ribosomal protein uL18 family.</text>
</comment>
<dbReference type="GO" id="GO:0008097">
    <property type="term" value="F:5S rRNA binding"/>
    <property type="evidence" value="ECO:0007669"/>
    <property type="project" value="TreeGrafter"/>
</dbReference>
<dbReference type="GO" id="GO:0022625">
    <property type="term" value="C:cytosolic large ribosomal subunit"/>
    <property type="evidence" value="ECO:0007669"/>
    <property type="project" value="TreeGrafter"/>
</dbReference>
<dbReference type="Pfam" id="PF00861">
    <property type="entry name" value="Ribosomal_L18p"/>
    <property type="match status" value="1"/>
</dbReference>
<proteinExistence type="inferred from homology"/>
<accession>A0A2M7W4M4</accession>
<dbReference type="GO" id="GO:0006412">
    <property type="term" value="P:translation"/>
    <property type="evidence" value="ECO:0007669"/>
    <property type="project" value="InterPro"/>
</dbReference>
<keyword evidence="3" id="KW-0687">Ribonucleoprotein</keyword>
<protein>
    <submittedName>
        <fullName evidence="4">50S ribosomal protein L18</fullName>
    </submittedName>
</protein>
<sequence>MKSKNNKNIVKLLNKNNYPIFKVYRSLTNIYAQVINSQGEVLASSNSLKFKKVDKNEQAIQVGFDIAKKCLVKKIKQVVFDRGQFRYIGRIKILADSARSKGLKI</sequence>
<dbReference type="Gene3D" id="3.30.420.100">
    <property type="match status" value="1"/>
</dbReference>
<dbReference type="EMBL" id="PFQF01000015">
    <property type="protein sequence ID" value="PJA20765.1"/>
    <property type="molecule type" value="Genomic_DNA"/>
</dbReference>
<evidence type="ECO:0000313" key="5">
    <source>
        <dbReference type="Proteomes" id="UP000230137"/>
    </source>
</evidence>
<evidence type="ECO:0000256" key="1">
    <source>
        <dbReference type="ARBA" id="ARBA00007116"/>
    </source>
</evidence>
<keyword evidence="2 4" id="KW-0689">Ribosomal protein</keyword>
<dbReference type="GO" id="GO:0003735">
    <property type="term" value="F:structural constituent of ribosome"/>
    <property type="evidence" value="ECO:0007669"/>
    <property type="project" value="InterPro"/>
</dbReference>
<reference evidence="5" key="1">
    <citation type="submission" date="2017-09" db="EMBL/GenBank/DDBJ databases">
        <title>Depth-based differentiation of microbial function through sediment-hosted aquifers and enrichment of novel symbionts in the deep terrestrial subsurface.</title>
        <authorList>
            <person name="Probst A.J."/>
            <person name="Ladd B."/>
            <person name="Jarett J.K."/>
            <person name="Geller-Mcgrath D.E."/>
            <person name="Sieber C.M.K."/>
            <person name="Emerson J.B."/>
            <person name="Anantharaman K."/>
            <person name="Thomas B.C."/>
            <person name="Malmstrom R."/>
            <person name="Stieglmeier M."/>
            <person name="Klingl A."/>
            <person name="Woyke T."/>
            <person name="Ryan C.M."/>
            <person name="Banfield J.F."/>
        </authorList>
    </citation>
    <scope>NUCLEOTIDE SEQUENCE [LARGE SCALE GENOMIC DNA]</scope>
</reference>
<dbReference type="AlphaFoldDB" id="A0A2M7W4M4"/>
<dbReference type="SUPFAM" id="SSF53137">
    <property type="entry name" value="Translational machinery components"/>
    <property type="match status" value="1"/>
</dbReference>
<gene>
    <name evidence="4" type="ORF">COX60_00780</name>
</gene>
<evidence type="ECO:0000256" key="2">
    <source>
        <dbReference type="ARBA" id="ARBA00022980"/>
    </source>
</evidence>
<dbReference type="CDD" id="cd00432">
    <property type="entry name" value="Ribosomal_L18_L5e"/>
    <property type="match status" value="1"/>
</dbReference>
<dbReference type="PANTHER" id="PTHR12899">
    <property type="entry name" value="39S RIBOSOMAL PROTEIN L18, MITOCHONDRIAL"/>
    <property type="match status" value="1"/>
</dbReference>
<dbReference type="InterPro" id="IPR005484">
    <property type="entry name" value="Ribosomal_uL18_bac/plant/anim"/>
</dbReference>
<evidence type="ECO:0000313" key="4">
    <source>
        <dbReference type="EMBL" id="PJA20765.1"/>
    </source>
</evidence>